<protein>
    <submittedName>
        <fullName evidence="1">Uncharacterized protein</fullName>
    </submittedName>
</protein>
<accession>A0A3S0N204</accession>
<comment type="caution">
    <text evidence="1">The sequence shown here is derived from an EMBL/GenBank/DDBJ whole genome shotgun (WGS) entry which is preliminary data.</text>
</comment>
<name>A0A3S0N204_9FLAO</name>
<dbReference type="AlphaFoldDB" id="A0A3S0N204"/>
<dbReference type="Proteomes" id="UP000276953">
    <property type="component" value="Unassembled WGS sequence"/>
</dbReference>
<reference evidence="1 2" key="1">
    <citation type="submission" date="2018-12" db="EMBL/GenBank/DDBJ databases">
        <title>Draft Genome Sequence of Chryseobacterium arthrosphaerae strain ED882-96 Isolated from the Blood of a Patient with Liver Cirrhosis in Taiwan.</title>
        <authorList>
            <person name="Lin J.-N."/>
            <person name="Lai C.-H."/>
            <person name="Yang C.-H."/>
            <person name="Huang Y.-H."/>
        </authorList>
    </citation>
    <scope>NUCLEOTIDE SEQUENCE [LARGE SCALE GENOMIC DNA]</scope>
    <source>
        <strain evidence="1 2">ED882-96</strain>
    </source>
</reference>
<organism evidence="1 2">
    <name type="scientific">Chryseobacterium arthrosphaerae</name>
    <dbReference type="NCBI Taxonomy" id="651561"/>
    <lineage>
        <taxon>Bacteria</taxon>
        <taxon>Pseudomonadati</taxon>
        <taxon>Bacteroidota</taxon>
        <taxon>Flavobacteriia</taxon>
        <taxon>Flavobacteriales</taxon>
        <taxon>Weeksellaceae</taxon>
        <taxon>Chryseobacterium group</taxon>
        <taxon>Chryseobacterium</taxon>
    </lineage>
</organism>
<proteinExistence type="predicted"/>
<dbReference type="EMBL" id="RYFC01000003">
    <property type="protein sequence ID" value="RTZ46467.1"/>
    <property type="molecule type" value="Genomic_DNA"/>
</dbReference>
<evidence type="ECO:0000313" key="1">
    <source>
        <dbReference type="EMBL" id="RTZ46467.1"/>
    </source>
</evidence>
<gene>
    <name evidence="1" type="ORF">EJ377_19880</name>
</gene>
<sequence>MMDQFRTNFVNPKDKNFRSLIPFWQLELYYQLAGASKGAATLNFDGDMSNEDTQTPPAPVTG</sequence>
<evidence type="ECO:0000313" key="2">
    <source>
        <dbReference type="Proteomes" id="UP000276953"/>
    </source>
</evidence>